<gene>
    <name evidence="2" type="ORF">MRATA1EN1_LOCUS3222</name>
</gene>
<sequence length="121" mass="12359">MLCKTGLPPRLASRAGGGAEALGKEEATPSWVSSPGETAALRAPGPPPRPPHLRFTGSAAPSLCGAGGEGLCTAAGHTSSAPSPEKWVLTATKNKVNTEMALGWLETPKGKFQLEATLKTK</sequence>
<reference evidence="2" key="1">
    <citation type="submission" date="2023-04" db="EMBL/GenBank/DDBJ databases">
        <authorList>
            <consortium name="ELIXIR-Norway"/>
        </authorList>
    </citation>
    <scope>NUCLEOTIDE SEQUENCE [LARGE SCALE GENOMIC DNA]</scope>
</reference>
<dbReference type="Proteomes" id="UP001176941">
    <property type="component" value="Chromosome 11"/>
</dbReference>
<protein>
    <submittedName>
        <fullName evidence="2">Uncharacterized protein</fullName>
    </submittedName>
</protein>
<name>A0ABN8XY49_RANTA</name>
<feature type="region of interest" description="Disordered" evidence="1">
    <location>
        <begin position="1"/>
        <end position="60"/>
    </location>
</feature>
<organism evidence="2 3">
    <name type="scientific">Rangifer tarandus platyrhynchus</name>
    <name type="common">Svalbard reindeer</name>
    <dbReference type="NCBI Taxonomy" id="3082113"/>
    <lineage>
        <taxon>Eukaryota</taxon>
        <taxon>Metazoa</taxon>
        <taxon>Chordata</taxon>
        <taxon>Craniata</taxon>
        <taxon>Vertebrata</taxon>
        <taxon>Euteleostomi</taxon>
        <taxon>Mammalia</taxon>
        <taxon>Eutheria</taxon>
        <taxon>Laurasiatheria</taxon>
        <taxon>Artiodactyla</taxon>
        <taxon>Ruminantia</taxon>
        <taxon>Pecora</taxon>
        <taxon>Cervidae</taxon>
        <taxon>Odocoileinae</taxon>
        <taxon>Rangifer</taxon>
    </lineage>
</organism>
<evidence type="ECO:0000313" key="2">
    <source>
        <dbReference type="EMBL" id="CAI9154260.1"/>
    </source>
</evidence>
<proteinExistence type="predicted"/>
<evidence type="ECO:0000313" key="3">
    <source>
        <dbReference type="Proteomes" id="UP001176941"/>
    </source>
</evidence>
<keyword evidence="3" id="KW-1185">Reference proteome</keyword>
<evidence type="ECO:0000256" key="1">
    <source>
        <dbReference type="SAM" id="MobiDB-lite"/>
    </source>
</evidence>
<dbReference type="EMBL" id="OX459947">
    <property type="protein sequence ID" value="CAI9154260.1"/>
    <property type="molecule type" value="Genomic_DNA"/>
</dbReference>
<accession>A0ABN8XY49</accession>